<name>A0A0H2R662_9AGAM</name>
<dbReference type="Proteomes" id="UP000053477">
    <property type="component" value="Unassembled WGS sequence"/>
</dbReference>
<protein>
    <submittedName>
        <fullName evidence="1">Uncharacterized protein</fullName>
    </submittedName>
</protein>
<organism evidence="1 2">
    <name type="scientific">Schizopora paradoxa</name>
    <dbReference type="NCBI Taxonomy" id="27342"/>
    <lineage>
        <taxon>Eukaryota</taxon>
        <taxon>Fungi</taxon>
        <taxon>Dikarya</taxon>
        <taxon>Basidiomycota</taxon>
        <taxon>Agaricomycotina</taxon>
        <taxon>Agaricomycetes</taxon>
        <taxon>Hymenochaetales</taxon>
        <taxon>Schizoporaceae</taxon>
        <taxon>Schizopora</taxon>
    </lineage>
</organism>
<reference evidence="1 2" key="1">
    <citation type="submission" date="2015-04" db="EMBL/GenBank/DDBJ databases">
        <title>Complete genome sequence of Schizopora paradoxa KUC8140, a cosmopolitan wood degrader in East Asia.</title>
        <authorList>
            <consortium name="DOE Joint Genome Institute"/>
            <person name="Min B."/>
            <person name="Park H."/>
            <person name="Jang Y."/>
            <person name="Kim J.-J."/>
            <person name="Kim K.H."/>
            <person name="Pangilinan J."/>
            <person name="Lipzen A."/>
            <person name="Riley R."/>
            <person name="Grigoriev I.V."/>
            <person name="Spatafora J.W."/>
            <person name="Choi I.-G."/>
        </authorList>
    </citation>
    <scope>NUCLEOTIDE SEQUENCE [LARGE SCALE GENOMIC DNA]</scope>
    <source>
        <strain evidence="1 2">KUC8140</strain>
    </source>
</reference>
<sequence>MPPPSPALPCSPKFMKFGGWGFSDPLIPNPAPALRDSAWVIRDWHRGDAAMLPHCSLHSSTTPGRIGMIPGAFERSRVLLSERLGARSRKHHGKEEK</sequence>
<proteinExistence type="predicted"/>
<dbReference type="InParanoid" id="A0A0H2R662"/>
<dbReference type="EMBL" id="KQ086145">
    <property type="protein sequence ID" value="KLO07354.1"/>
    <property type="molecule type" value="Genomic_DNA"/>
</dbReference>
<keyword evidence="2" id="KW-1185">Reference proteome</keyword>
<accession>A0A0H2R662</accession>
<evidence type="ECO:0000313" key="2">
    <source>
        <dbReference type="Proteomes" id="UP000053477"/>
    </source>
</evidence>
<evidence type="ECO:0000313" key="1">
    <source>
        <dbReference type="EMBL" id="KLO07354.1"/>
    </source>
</evidence>
<gene>
    <name evidence="1" type="ORF">SCHPADRAFT_653300</name>
</gene>
<dbReference type="AlphaFoldDB" id="A0A0H2R662"/>